<feature type="domain" description="Myb-like" evidence="9">
    <location>
        <begin position="81"/>
        <end position="132"/>
    </location>
</feature>
<evidence type="ECO:0000256" key="6">
    <source>
        <dbReference type="ARBA" id="ARBA00023163"/>
    </source>
</evidence>
<organism evidence="11 12">
    <name type="scientific">Hymenochirus boettgeri</name>
    <name type="common">Congo dwarf clawed frog</name>
    <dbReference type="NCBI Taxonomy" id="247094"/>
    <lineage>
        <taxon>Eukaryota</taxon>
        <taxon>Metazoa</taxon>
        <taxon>Chordata</taxon>
        <taxon>Craniata</taxon>
        <taxon>Vertebrata</taxon>
        <taxon>Euteleostomi</taxon>
        <taxon>Amphibia</taxon>
        <taxon>Batrachia</taxon>
        <taxon>Anura</taxon>
        <taxon>Pipoidea</taxon>
        <taxon>Pipidae</taxon>
        <taxon>Pipinae</taxon>
        <taxon>Hymenochirus</taxon>
    </lineage>
</organism>
<keyword evidence="7" id="KW-0539">Nucleus</keyword>
<keyword evidence="5" id="KW-0010">Activator</keyword>
<evidence type="ECO:0000256" key="5">
    <source>
        <dbReference type="ARBA" id="ARBA00023159"/>
    </source>
</evidence>
<dbReference type="EMBL" id="JAACNH010000005">
    <property type="protein sequence ID" value="KAG8441979.1"/>
    <property type="molecule type" value="Genomic_DNA"/>
</dbReference>
<dbReference type="PROSITE" id="PS50090">
    <property type="entry name" value="MYB_LIKE"/>
    <property type="match status" value="3"/>
</dbReference>
<feature type="domain" description="HTH myb-type" evidence="10">
    <location>
        <begin position="137"/>
        <end position="187"/>
    </location>
</feature>
<comment type="subcellular location">
    <subcellularLocation>
        <location evidence="1">Nucleus</location>
    </subcellularLocation>
</comment>
<accession>A0A8T2J9V8</accession>
<dbReference type="InterPro" id="IPR015395">
    <property type="entry name" value="C-myb_C"/>
</dbReference>
<name>A0A8T2J9V8_9PIPI</name>
<dbReference type="InterPro" id="IPR001005">
    <property type="entry name" value="SANT/Myb"/>
</dbReference>
<evidence type="ECO:0000256" key="7">
    <source>
        <dbReference type="ARBA" id="ARBA00023242"/>
    </source>
</evidence>
<evidence type="ECO:0000313" key="12">
    <source>
        <dbReference type="Proteomes" id="UP000812440"/>
    </source>
</evidence>
<dbReference type="Pfam" id="PF07988">
    <property type="entry name" value="LMSTEN"/>
    <property type="match status" value="1"/>
</dbReference>
<keyword evidence="6" id="KW-0804">Transcription</keyword>
<proteinExistence type="predicted"/>
<feature type="compositionally biased region" description="Polar residues" evidence="8">
    <location>
        <begin position="320"/>
        <end position="335"/>
    </location>
</feature>
<evidence type="ECO:0000259" key="9">
    <source>
        <dbReference type="PROSITE" id="PS50090"/>
    </source>
</evidence>
<dbReference type="Gene3D" id="1.10.10.60">
    <property type="entry name" value="Homeodomain-like"/>
    <property type="match status" value="3"/>
</dbReference>
<keyword evidence="12" id="KW-1185">Reference proteome</keyword>
<dbReference type="EMBL" id="JAACNH010000005">
    <property type="protein sequence ID" value="KAG8441978.1"/>
    <property type="molecule type" value="Genomic_DNA"/>
</dbReference>
<dbReference type="InterPro" id="IPR012642">
    <property type="entry name" value="Tscrpt_reg_Wos2-domain"/>
</dbReference>
<evidence type="ECO:0000256" key="2">
    <source>
        <dbReference type="ARBA" id="ARBA00022737"/>
    </source>
</evidence>
<dbReference type="AlphaFoldDB" id="A0A8T2J9V8"/>
<feature type="domain" description="Myb-like" evidence="9">
    <location>
        <begin position="133"/>
        <end position="183"/>
    </location>
</feature>
<evidence type="ECO:0000256" key="8">
    <source>
        <dbReference type="SAM" id="MobiDB-lite"/>
    </source>
</evidence>
<reference evidence="11" key="1">
    <citation type="thesis" date="2020" institute="ProQuest LLC" country="789 East Eisenhower Parkway, Ann Arbor, MI, USA">
        <title>Comparative Genomics and Chromosome Evolution.</title>
        <authorList>
            <person name="Mudd A.B."/>
        </authorList>
    </citation>
    <scope>NUCLEOTIDE SEQUENCE</scope>
    <source>
        <strain evidence="11">Female2</strain>
        <tissue evidence="11">Blood</tissue>
    </source>
</reference>
<dbReference type="InterPro" id="IPR050560">
    <property type="entry name" value="MYB_TF"/>
</dbReference>
<dbReference type="SMART" id="SM00717">
    <property type="entry name" value="SANT"/>
    <property type="match status" value="3"/>
</dbReference>
<dbReference type="SUPFAM" id="SSF46689">
    <property type="entry name" value="Homeodomain-like"/>
    <property type="match status" value="2"/>
</dbReference>
<dbReference type="Pfam" id="PF09316">
    <property type="entry name" value="Cmyb_C"/>
    <property type="match status" value="1"/>
</dbReference>
<dbReference type="InterPro" id="IPR017930">
    <property type="entry name" value="Myb_dom"/>
</dbReference>
<feature type="domain" description="Myb-like" evidence="9">
    <location>
        <begin position="34"/>
        <end position="80"/>
    </location>
</feature>
<keyword evidence="2" id="KW-0677">Repeat</keyword>
<evidence type="ECO:0000256" key="3">
    <source>
        <dbReference type="ARBA" id="ARBA00023015"/>
    </source>
</evidence>
<dbReference type="PANTHER" id="PTHR45614:SF9">
    <property type="entry name" value="MYB-RELATED PROTEIN A"/>
    <property type="match status" value="1"/>
</dbReference>
<dbReference type="FunFam" id="1.10.10.60:FF:000016">
    <property type="entry name" value="Transcriptional activator Myb isoform A"/>
    <property type="match status" value="1"/>
</dbReference>
<dbReference type="GO" id="GO:0000981">
    <property type="term" value="F:DNA-binding transcription factor activity, RNA polymerase II-specific"/>
    <property type="evidence" value="ECO:0007669"/>
    <property type="project" value="TreeGrafter"/>
</dbReference>
<keyword evidence="4" id="KW-0238">DNA-binding</keyword>
<dbReference type="CDD" id="cd00167">
    <property type="entry name" value="SANT"/>
    <property type="match status" value="3"/>
</dbReference>
<gene>
    <name evidence="11" type="ORF">GDO86_010960</name>
</gene>
<evidence type="ECO:0000313" key="11">
    <source>
        <dbReference type="EMBL" id="KAG8441979.1"/>
    </source>
</evidence>
<feature type="region of interest" description="Disordered" evidence="8">
    <location>
        <begin position="315"/>
        <end position="336"/>
    </location>
</feature>
<dbReference type="FunFam" id="1.10.10.60:FF:000010">
    <property type="entry name" value="Transcriptional activator Myb isoform A"/>
    <property type="match status" value="1"/>
</dbReference>
<dbReference type="GO" id="GO:0000978">
    <property type="term" value="F:RNA polymerase II cis-regulatory region sequence-specific DNA binding"/>
    <property type="evidence" value="ECO:0007669"/>
    <property type="project" value="TreeGrafter"/>
</dbReference>
<sequence length="634" mass="72728">MDRRVCNEDEENNGPFADHDYDLSFQKSIKKVWNKSKWTKDEDENMKKLIEKHGEDWALVSRHLVNRSEVQCQHRWHKVLNPELVKGPWTKEEDQRVIELVHKYGPKKWSIIAKYLKGRIGKQCRERWHNHLNPDVKKSSWTEEEDRIIYDAHKKLGNRWAEIAKLLPGRTDNSIKNHWNSTMKRRVEQEGYLIDGTRQKLKSCGPLDMEARDQCYIPSQKKVSEYHFMTSNDSYKDVQSSLDLVQQPFVDVDDPDKEKRIKELEMLLMSAENEVRRKRGASTGSFSSWAESYMNESMSKSNSYLEKNPSGFYKLDEVSNRSGHQSSPKKTSTPEGNAVFPLFNPIPEYLDDFDLVGIDPLDWTNIEKMPLSSPVKLTPVKWIPVPHEESPGFALNPSLKRVEGSTMACHGGGVFFTSPAMSKLITPPTILRKKKFFNSSANVQNLGNPTFTSTPICGPKVLATPLQNRTAREDKENAGFRTPTLRSLLEVAPRTPTPFKIALAAQEKKYGPLTTVPQPLAFFEEDIMEVLKEETGKDSCFKVVDKPDYRSFKKEHVSAMRKVRKSLILDAGDKEDLGTELLPEDDVSDIQPICDWEAVVYGKTNDQLLMTEQARQYLDTYKPASSSVFRHLVL</sequence>
<evidence type="ECO:0000256" key="1">
    <source>
        <dbReference type="ARBA" id="ARBA00004123"/>
    </source>
</evidence>
<dbReference type="GO" id="GO:0005634">
    <property type="term" value="C:nucleus"/>
    <property type="evidence" value="ECO:0007669"/>
    <property type="project" value="UniProtKB-SubCell"/>
</dbReference>
<dbReference type="FunFam" id="1.10.10.60:FF:000042">
    <property type="entry name" value="Transcriptional activator Myb isoform A"/>
    <property type="match status" value="1"/>
</dbReference>
<dbReference type="Proteomes" id="UP000812440">
    <property type="component" value="Chromosome 6"/>
</dbReference>
<keyword evidence="3" id="KW-0805">Transcription regulation</keyword>
<feature type="domain" description="HTH myb-type" evidence="10">
    <location>
        <begin position="81"/>
        <end position="136"/>
    </location>
</feature>
<dbReference type="PANTHER" id="PTHR45614">
    <property type="entry name" value="MYB PROTEIN-RELATED"/>
    <property type="match status" value="1"/>
</dbReference>
<dbReference type="InterPro" id="IPR009057">
    <property type="entry name" value="Homeodomain-like_sf"/>
</dbReference>
<feature type="domain" description="HTH myb-type" evidence="10">
    <location>
        <begin position="30"/>
        <end position="80"/>
    </location>
</feature>
<evidence type="ECO:0000256" key="4">
    <source>
        <dbReference type="ARBA" id="ARBA00023125"/>
    </source>
</evidence>
<dbReference type="Pfam" id="PF00249">
    <property type="entry name" value="Myb_DNA-binding"/>
    <property type="match status" value="3"/>
</dbReference>
<protein>
    <submittedName>
        <fullName evidence="11">Uncharacterized protein</fullName>
    </submittedName>
</protein>
<dbReference type="PROSITE" id="PS51294">
    <property type="entry name" value="HTH_MYB"/>
    <property type="match status" value="3"/>
</dbReference>
<comment type="caution">
    <text evidence="11">The sequence shown here is derived from an EMBL/GenBank/DDBJ whole genome shotgun (WGS) entry which is preliminary data.</text>
</comment>
<dbReference type="OrthoDB" id="2143914at2759"/>
<evidence type="ECO:0000259" key="10">
    <source>
        <dbReference type="PROSITE" id="PS51294"/>
    </source>
</evidence>